<feature type="coiled-coil region" evidence="1">
    <location>
        <begin position="48"/>
        <end position="110"/>
    </location>
</feature>
<reference evidence="3 4" key="1">
    <citation type="submission" date="2017-04" db="EMBL/GenBank/DDBJ databases">
        <authorList>
            <person name="Afonso C.L."/>
            <person name="Miller P.J."/>
            <person name="Scott M.A."/>
            <person name="Spackman E."/>
            <person name="Goraichik I."/>
            <person name="Dimitrov K.M."/>
            <person name="Suarez D.L."/>
            <person name="Swayne D.E."/>
        </authorList>
    </citation>
    <scope>NUCLEOTIDE SEQUENCE [LARGE SCALE GENOMIC DNA]</scope>
    <source>
        <strain evidence="3 4">609q</strain>
    </source>
</reference>
<protein>
    <submittedName>
        <fullName evidence="3">Uncharacterized protein</fullName>
    </submittedName>
</protein>
<gene>
    <name evidence="2" type="ORF">CBF53_10695</name>
    <name evidence="3" type="ORF">CBF70_10795</name>
</gene>
<organism evidence="3 4">
    <name type="scientific">Lactobacillus taiwanensis</name>
    <dbReference type="NCBI Taxonomy" id="508451"/>
    <lineage>
        <taxon>Bacteria</taxon>
        <taxon>Bacillati</taxon>
        <taxon>Bacillota</taxon>
        <taxon>Bacilli</taxon>
        <taxon>Lactobacillales</taxon>
        <taxon>Lactobacillaceae</taxon>
        <taxon>Lactobacillus</taxon>
    </lineage>
</organism>
<dbReference type="AlphaFoldDB" id="A0A256L8X7"/>
<evidence type="ECO:0000313" key="3">
    <source>
        <dbReference type="EMBL" id="OYR89854.1"/>
    </source>
</evidence>
<dbReference type="EMBL" id="NGNX01000063">
    <property type="protein sequence ID" value="OYR89854.1"/>
    <property type="molecule type" value="Genomic_DNA"/>
</dbReference>
<name>A0A256L8X7_9LACO</name>
<reference evidence="4 5" key="3">
    <citation type="submission" date="2017-09" db="EMBL/GenBank/DDBJ databases">
        <title>Tripartite evolution among Lactobacillus johnsonii, Lactobacillus taiwanensis, Lactobacillus reuteri and their rodent host.</title>
        <authorList>
            <person name="Wang T."/>
            <person name="Knowles S."/>
            <person name="Cheng C."/>
        </authorList>
    </citation>
    <scope>NUCLEOTIDE SEQUENCE [LARGE SCALE GENOMIC DNA]</scope>
    <source>
        <strain evidence="3 4">609q</strain>
        <strain evidence="2 5">609u</strain>
    </source>
</reference>
<comment type="caution">
    <text evidence="3">The sequence shown here is derived from an EMBL/GenBank/DDBJ whole genome shotgun (WGS) entry which is preliminary data.</text>
</comment>
<evidence type="ECO:0000313" key="2">
    <source>
        <dbReference type="EMBL" id="OYR86909.1"/>
    </source>
</evidence>
<dbReference type="Proteomes" id="UP000215828">
    <property type="component" value="Unassembled WGS sequence"/>
</dbReference>
<dbReference type="RefSeq" id="WP_094496281.1">
    <property type="nucleotide sequence ID" value="NZ_NGNV01000063.1"/>
</dbReference>
<dbReference type="Proteomes" id="UP000216316">
    <property type="component" value="Unassembled WGS sequence"/>
</dbReference>
<keyword evidence="1" id="KW-0175">Coiled coil</keyword>
<dbReference type="EMBL" id="NGNV01000063">
    <property type="protein sequence ID" value="OYR86909.1"/>
    <property type="molecule type" value="Genomic_DNA"/>
</dbReference>
<proteinExistence type="predicted"/>
<evidence type="ECO:0000313" key="5">
    <source>
        <dbReference type="Proteomes" id="UP000216316"/>
    </source>
</evidence>
<accession>A0A256L8X7</accession>
<evidence type="ECO:0000313" key="4">
    <source>
        <dbReference type="Proteomes" id="UP000215828"/>
    </source>
</evidence>
<reference evidence="2 5" key="2">
    <citation type="submission" date="2017-05" db="EMBL/GenBank/DDBJ databases">
        <authorList>
            <person name="Lin X.B."/>
            <person name="Stothard P."/>
            <person name="Tasseva G."/>
            <person name="Walter J."/>
        </authorList>
    </citation>
    <scope>NUCLEOTIDE SEQUENCE [LARGE SCALE GENOMIC DNA]</scope>
    <source>
        <strain evidence="2 5">609u</strain>
    </source>
</reference>
<keyword evidence="5" id="KW-1185">Reference proteome</keyword>
<evidence type="ECO:0000256" key="1">
    <source>
        <dbReference type="SAM" id="Coils"/>
    </source>
</evidence>
<sequence>MNKSDLQTALLILPEDYRQNAFEFLTEHTNYTLEDFIDFIKDQLDQMQRAYEYELQDKDDEIASLQNDYEAADYGYDELQDDFEALDDDYGKLEEELITVQKEKEELAEYAFGLKNALDKAGVYVELKQPSCLSHKELMNFYSRS</sequence>